<dbReference type="GO" id="GO:0017056">
    <property type="term" value="F:structural constituent of nuclear pore"/>
    <property type="evidence" value="ECO:0007669"/>
    <property type="project" value="InterPro"/>
</dbReference>
<feature type="non-terminal residue" evidence="11">
    <location>
        <position position="1843"/>
    </location>
</feature>
<feature type="region of interest" description="Disordered" evidence="8">
    <location>
        <begin position="1097"/>
        <end position="1119"/>
    </location>
</feature>
<reference evidence="11" key="1">
    <citation type="journal article" date="2020" name="Stud. Mycol.">
        <title>101 Dothideomycetes genomes: a test case for predicting lifestyles and emergence of pathogens.</title>
        <authorList>
            <person name="Haridas S."/>
            <person name="Albert R."/>
            <person name="Binder M."/>
            <person name="Bloem J."/>
            <person name="Labutti K."/>
            <person name="Salamov A."/>
            <person name="Andreopoulos B."/>
            <person name="Baker S."/>
            <person name="Barry K."/>
            <person name="Bills G."/>
            <person name="Bluhm B."/>
            <person name="Cannon C."/>
            <person name="Castanera R."/>
            <person name="Culley D."/>
            <person name="Daum C."/>
            <person name="Ezra D."/>
            <person name="Gonzalez J."/>
            <person name="Henrissat B."/>
            <person name="Kuo A."/>
            <person name="Liang C."/>
            <person name="Lipzen A."/>
            <person name="Lutzoni F."/>
            <person name="Magnuson J."/>
            <person name="Mondo S."/>
            <person name="Nolan M."/>
            <person name="Ohm R."/>
            <person name="Pangilinan J."/>
            <person name="Park H.-J."/>
            <person name="Ramirez L."/>
            <person name="Alfaro M."/>
            <person name="Sun H."/>
            <person name="Tritt A."/>
            <person name="Yoshinaga Y."/>
            <person name="Zwiers L.-H."/>
            <person name="Turgeon B."/>
            <person name="Goodwin S."/>
            <person name="Spatafora J."/>
            <person name="Crous P."/>
            <person name="Grigoriev I."/>
        </authorList>
    </citation>
    <scope>NUCLEOTIDE SEQUENCE</scope>
    <source>
        <strain evidence="11">CBS 675.92</strain>
    </source>
</reference>
<evidence type="ECO:0000256" key="5">
    <source>
        <dbReference type="ARBA" id="ARBA00023010"/>
    </source>
</evidence>
<gene>
    <name evidence="11" type="ORF">CC80DRAFT_435237</name>
</gene>
<dbReference type="OrthoDB" id="102511at2759"/>
<dbReference type="Pfam" id="PF18378">
    <property type="entry name" value="Nup188_C"/>
    <property type="match status" value="1"/>
</dbReference>
<dbReference type="Pfam" id="PF21094">
    <property type="entry name" value="Nup188_SH3-like"/>
    <property type="match status" value="1"/>
</dbReference>
<dbReference type="InterPro" id="IPR041634">
    <property type="entry name" value="Nup188_C"/>
</dbReference>
<evidence type="ECO:0000256" key="7">
    <source>
        <dbReference type="ARBA" id="ARBA00023242"/>
    </source>
</evidence>
<evidence type="ECO:0000256" key="1">
    <source>
        <dbReference type="ARBA" id="ARBA00004567"/>
    </source>
</evidence>
<accession>A0A6A5UEC2</accession>
<protein>
    <submittedName>
        <fullName evidence="11">Nucleoporin-like protein</fullName>
    </submittedName>
</protein>
<evidence type="ECO:0000256" key="3">
    <source>
        <dbReference type="ARBA" id="ARBA00022816"/>
    </source>
</evidence>
<feature type="domain" description="Nuclear pore protein Nup188 C-terminal" evidence="9">
    <location>
        <begin position="1483"/>
        <end position="1842"/>
    </location>
</feature>
<evidence type="ECO:0000256" key="4">
    <source>
        <dbReference type="ARBA" id="ARBA00022927"/>
    </source>
</evidence>
<dbReference type="PANTHER" id="PTHR31431">
    <property type="entry name" value="NUCLEOPORIN NUP188 HOMOLOG"/>
    <property type="match status" value="1"/>
</dbReference>
<keyword evidence="4" id="KW-0653">Protein transport</keyword>
<name>A0A6A5UEC2_9PLEO</name>
<evidence type="ECO:0000256" key="2">
    <source>
        <dbReference type="ARBA" id="ARBA00022448"/>
    </source>
</evidence>
<dbReference type="Pfam" id="PF21093">
    <property type="entry name" value="Nup188_N-subdom_III"/>
    <property type="match status" value="1"/>
</dbReference>
<dbReference type="GO" id="GO:0044611">
    <property type="term" value="C:nuclear pore inner ring"/>
    <property type="evidence" value="ECO:0007669"/>
    <property type="project" value="TreeGrafter"/>
</dbReference>
<evidence type="ECO:0000313" key="11">
    <source>
        <dbReference type="EMBL" id="KAF1962309.1"/>
    </source>
</evidence>
<feature type="compositionally biased region" description="Basic and acidic residues" evidence="8">
    <location>
        <begin position="1102"/>
        <end position="1114"/>
    </location>
</feature>
<keyword evidence="12" id="KW-1185">Reference proteome</keyword>
<dbReference type="InterPro" id="IPR048883">
    <property type="entry name" value="Nup188_N-subdom_III"/>
</dbReference>
<dbReference type="Gene3D" id="1.25.10.70">
    <property type="match status" value="1"/>
</dbReference>
<keyword evidence="5" id="KW-0811">Translocation</keyword>
<dbReference type="Proteomes" id="UP000800035">
    <property type="component" value="Unassembled WGS sequence"/>
</dbReference>
<feature type="domain" description="Nucleoporin Nup188 N-terminal subdomain III" evidence="10">
    <location>
        <begin position="777"/>
        <end position="1172"/>
    </location>
</feature>
<dbReference type="GO" id="GO:0006606">
    <property type="term" value="P:protein import into nucleus"/>
    <property type="evidence" value="ECO:0007669"/>
    <property type="project" value="TreeGrafter"/>
</dbReference>
<evidence type="ECO:0000313" key="12">
    <source>
        <dbReference type="Proteomes" id="UP000800035"/>
    </source>
</evidence>
<evidence type="ECO:0000259" key="9">
    <source>
        <dbReference type="Pfam" id="PF18378"/>
    </source>
</evidence>
<proteinExistence type="predicted"/>
<sequence>MAPLPQLDLDLAKCFTGEQQLVSWDVAYNALCDPKTASKSAPLRNFLSAEENLDMLSRPWRPFPEPSAQEKNKLETKTAPAHITPSPSGHYKLDEIKEDCLWLSQEVKISEHAALRLVVQEWQSRPSVQLLSGLTEEEALSVQDAAGFSNLGASTFMPNSSIIGNPSALGPQTDAHFNSSDQRRLRIIDIYYSTCTSILRISQLLMAWAGARDLRRTTPNAYPNDYRVSEDWLEQIGQAIVVKQNQKEATPSDAAALDKCIRAMKARLHALDTGFPWNVSDSILEAASVRWVNAQTTELVHLLHIALLHADITTKDYLPTPTIEGWFTVISETGFFRDFPTVTAAQQPLIPLIQLLTSLVSVAVLKIHLVLDDLKTGRIFAWPKSVYLLDGGVVERITMCFVTAVQLGPSPATPPALAWALLTWQLSRLAFTLQEDRELLNDNEPGQSVSIPTPHPLEEAILPVARLAESEGSTPFGQLAETCVEHGVLRIITQFLEVGMAGFGTAVDRISRDRFRLLYLQIIRAGLESETLDYTPDLIIAVHTIMIGDRTFQNWVAKDTPRQADPIASFCFADKDILLPRLINEASSRYPYELAPFLKFFSALVRGEKANEDGSLALIHELTDKSTFMHRLPDGFQGFHLVNEEEDSNEVALSVDLPLFIKSDSSGFSSQRRLIGSAAHIKPTEDLQMAVETHGVVVDDSEQPFVTLWHYRHSALTYLVHFLSTYAVGSNRVDISTLAPASLEAAAEIIGFFSDLLHASLQACEGHGVAGTCSPELLKHMGISDGEKQDTVSLILTIFEQELRHLCQEPSNEGSLELLVNCTHFLQALLVIAPNRVWPWLARSKLLEGDGHEGSLASILIGTEMVLGRYEFLIGCIRIFSSLVDDGIERSISRKSTSRALTRFNAATTSTSGTSDKIMSNTLLTFARTLASIYEGSLGWKYNRIEDRLEINIGICEAFTTILRLAYSVDDAPKLSDKLTRLVAPAAEYITELYLTKTENNLPTNPILGSLLSGADIIKSSLLTSSAALWKHQTRSTLELSDVLVRVAMLLGKPWTHLEQQLFKATPLLARLYATSDVWKSPVVLLLETLVRGATRVDDEESQKQDKTTKDAKEPPSLLGHLGPRTAKNFLSVLSQLDEPLRIVDIQKNVWNLLSAVVTCKQQWFALYLLTGTTPRENMRAKSKAAAEGLRNRALLSRALDTLSHMDLDASNRPWPLYTAMLGFVTAAQNNWSWALGDIRERKDFIEQLLAFLKWMAKQPQDPKTDMATETRAHQNKFASLAAEILAMYLHSSRQVGDATPLRNIVPSLAYFEDNALQLPSFNVSLHTNLKDNLKDRFPGVLLDNLKRTTLYPASLGQNFFYDIALADKILGFHNGWTGSAPGQGFRSEVIRANINLSLVESQVQLLESWKLLAIELSQVVTKDERLSKVLVRAVKECMKANASSTLPEALFGQLMVSRADLAYVLLKKLVEAKVTIPEARLLLNPIWDAIRASTPDFDNVFSTAQSHYYRSLLRILYLALHFHLIEDLDASEGAPSADALFRSSFRGGVPQSARTFSEPITNKLLEILSDTVAKGFRSLANQLHAEPDTVTPSDFALLTALLQRIIAIPEMSKFQSQAALLFANNNTVRYATSLFSWSDKLTIQTNSNNGPSVPDPIYGELSLLFILSLSSIQSLAETMAVEGILSQLNTANLMNYYRRPGGMGAFNTPPRLHSIWTKGILPLCLNLLLSIGAPIAGEISSFLNQFPEQLLRSSNALNSRYSNRITLSIASETHSLALLSGILDAFRAQGPRLGIQASEVPALEWDRENVREDIEGWMARRGALRERVVGEVGVEREVVERK</sequence>
<dbReference type="GO" id="GO:0051028">
    <property type="term" value="P:mRNA transport"/>
    <property type="evidence" value="ECO:0007669"/>
    <property type="project" value="UniProtKB-KW"/>
</dbReference>
<comment type="subcellular location">
    <subcellularLocation>
        <location evidence="1">Nucleus</location>
        <location evidence="1">Nuclear pore complex</location>
    </subcellularLocation>
</comment>
<dbReference type="InterPro" id="IPR044840">
    <property type="entry name" value="Nup188"/>
</dbReference>
<dbReference type="EMBL" id="ML976979">
    <property type="protein sequence ID" value="KAF1962309.1"/>
    <property type="molecule type" value="Genomic_DNA"/>
</dbReference>
<organism evidence="11 12">
    <name type="scientific">Byssothecium circinans</name>
    <dbReference type="NCBI Taxonomy" id="147558"/>
    <lineage>
        <taxon>Eukaryota</taxon>
        <taxon>Fungi</taxon>
        <taxon>Dikarya</taxon>
        <taxon>Ascomycota</taxon>
        <taxon>Pezizomycotina</taxon>
        <taxon>Dothideomycetes</taxon>
        <taxon>Pleosporomycetidae</taxon>
        <taxon>Pleosporales</taxon>
        <taxon>Massarineae</taxon>
        <taxon>Massarinaceae</taxon>
        <taxon>Byssothecium</taxon>
    </lineage>
</organism>
<evidence type="ECO:0000256" key="6">
    <source>
        <dbReference type="ARBA" id="ARBA00023132"/>
    </source>
</evidence>
<dbReference type="GO" id="GO:0006405">
    <property type="term" value="P:RNA export from nucleus"/>
    <property type="evidence" value="ECO:0007669"/>
    <property type="project" value="TreeGrafter"/>
</dbReference>
<dbReference type="PANTHER" id="PTHR31431:SF1">
    <property type="entry name" value="NUCLEOPORIN NUP188"/>
    <property type="match status" value="1"/>
</dbReference>
<keyword evidence="3" id="KW-0509">mRNA transport</keyword>
<evidence type="ECO:0000259" key="10">
    <source>
        <dbReference type="Pfam" id="PF21093"/>
    </source>
</evidence>
<evidence type="ECO:0000256" key="8">
    <source>
        <dbReference type="SAM" id="MobiDB-lite"/>
    </source>
</evidence>
<keyword evidence="2" id="KW-0813">Transport</keyword>
<feature type="region of interest" description="Disordered" evidence="8">
    <location>
        <begin position="58"/>
        <end position="86"/>
    </location>
</feature>
<keyword evidence="6" id="KW-0906">Nuclear pore complex</keyword>
<keyword evidence="7" id="KW-0539">Nucleus</keyword>